<evidence type="ECO:0000259" key="2">
    <source>
        <dbReference type="Pfam" id="PF26013"/>
    </source>
</evidence>
<proteinExistence type="predicted"/>
<dbReference type="PANTHER" id="PTHR39601:SF2">
    <property type="entry name" value="CHORIOGENIN HMINOR"/>
    <property type="match status" value="1"/>
</dbReference>
<dbReference type="AlphaFoldDB" id="A0A8H3FNT2"/>
<evidence type="ECO:0000313" key="4">
    <source>
        <dbReference type="Proteomes" id="UP000664534"/>
    </source>
</evidence>
<dbReference type="Pfam" id="PF26013">
    <property type="entry name" value="DUF8004"/>
    <property type="match status" value="1"/>
</dbReference>
<feature type="compositionally biased region" description="Polar residues" evidence="1">
    <location>
        <begin position="578"/>
        <end position="589"/>
    </location>
</feature>
<feature type="domain" description="DUF8004" evidence="2">
    <location>
        <begin position="155"/>
        <end position="244"/>
    </location>
</feature>
<dbReference type="InterPro" id="IPR058317">
    <property type="entry name" value="DUF8004"/>
</dbReference>
<feature type="compositionally biased region" description="Basic and acidic residues" evidence="1">
    <location>
        <begin position="622"/>
        <end position="633"/>
    </location>
</feature>
<accession>A0A8H3FNT2</accession>
<organism evidence="3 4">
    <name type="scientific">Imshaugia aleurites</name>
    <dbReference type="NCBI Taxonomy" id="172621"/>
    <lineage>
        <taxon>Eukaryota</taxon>
        <taxon>Fungi</taxon>
        <taxon>Dikarya</taxon>
        <taxon>Ascomycota</taxon>
        <taxon>Pezizomycotina</taxon>
        <taxon>Lecanoromycetes</taxon>
        <taxon>OSLEUM clade</taxon>
        <taxon>Lecanoromycetidae</taxon>
        <taxon>Lecanorales</taxon>
        <taxon>Lecanorineae</taxon>
        <taxon>Parmeliaceae</taxon>
        <taxon>Imshaugia</taxon>
    </lineage>
</organism>
<dbReference type="Proteomes" id="UP000664534">
    <property type="component" value="Unassembled WGS sequence"/>
</dbReference>
<name>A0A8H3FNT2_9LECA</name>
<evidence type="ECO:0000256" key="1">
    <source>
        <dbReference type="SAM" id="MobiDB-lite"/>
    </source>
</evidence>
<sequence length="633" mass="71660">MKGLEQAVNIKLWPGNGEPVKAWGKLKRDPDLWDENGDTLIFFGRAQAEPAFRVCSTLIEETKSATLMSMLDNGVVQAEGSEKHQIPGAQHKLYIDAHSGGSKVDILRYHVTTRNIFAFLLRKPLVGFTFYQALVDLHERLEDYFSPSVDSLVALQSYLVMIGLVNVSNEPRAAAGLLAWSEDVRWNNGWREAFVHAVGMYEELSDLQESADISLPTTAHLDRSHLEVQARIHEAEECLTTFYFDDAHFAQEDMSPTVRAASIRFRKFLGQFYEKEYQTWPIRRGQPGLWLDRIIVSRLQEDFSALYEYNVDRKVEWDGDDESEDRKNRALLKSANALSFGLDGEDVRMLGVLRNLDCRLNASHIPHPYPLLPTSLLGPTPAKKSVFGGKKKDKARESRVAHLYAEASNSSLLSREHADNDLLKAFVRFEKADQPGNVDPREARRERWIIIYCVLQTLAGISVDVPHLSFGGAVSYFLNTRLQGLPPWSPTDKVFVDASREQSHCWTTARTWTGDHSERWDSEKGSNSYTKSEITSQSRPLSPESQSDTFTFFDSNRDTTYSELEAHETHPEDDLLAATQTGPSTSRSPSPEYPIIPSKFAALAGIDRYSTRPLPIRPNQGCKRDPEIRRPKR</sequence>
<feature type="compositionally biased region" description="Basic and acidic residues" evidence="1">
    <location>
        <begin position="564"/>
        <end position="573"/>
    </location>
</feature>
<comment type="caution">
    <text evidence="3">The sequence shown here is derived from an EMBL/GenBank/DDBJ whole genome shotgun (WGS) entry which is preliminary data.</text>
</comment>
<dbReference type="EMBL" id="CAJPDT010000045">
    <property type="protein sequence ID" value="CAF9927210.1"/>
    <property type="molecule type" value="Genomic_DNA"/>
</dbReference>
<protein>
    <recommendedName>
        <fullName evidence="2">DUF8004 domain-containing protein</fullName>
    </recommendedName>
</protein>
<gene>
    <name evidence="3" type="ORF">IMSHALPRED_007162</name>
</gene>
<dbReference type="PANTHER" id="PTHR39601">
    <property type="entry name" value="CHORIOGENIN HMINOR"/>
    <property type="match status" value="1"/>
</dbReference>
<dbReference type="OrthoDB" id="5302380at2759"/>
<evidence type="ECO:0000313" key="3">
    <source>
        <dbReference type="EMBL" id="CAF9927210.1"/>
    </source>
</evidence>
<feature type="region of interest" description="Disordered" evidence="1">
    <location>
        <begin position="516"/>
        <end position="595"/>
    </location>
</feature>
<reference evidence="3" key="1">
    <citation type="submission" date="2021-03" db="EMBL/GenBank/DDBJ databases">
        <authorList>
            <person name="Tagirdzhanova G."/>
        </authorList>
    </citation>
    <scope>NUCLEOTIDE SEQUENCE</scope>
</reference>
<keyword evidence="4" id="KW-1185">Reference proteome</keyword>
<feature type="compositionally biased region" description="Polar residues" evidence="1">
    <location>
        <begin position="525"/>
        <end position="562"/>
    </location>
</feature>
<feature type="region of interest" description="Disordered" evidence="1">
    <location>
        <begin position="609"/>
        <end position="633"/>
    </location>
</feature>